<evidence type="ECO:0000313" key="1">
    <source>
        <dbReference type="EMBL" id="KAG0590942.1"/>
    </source>
</evidence>
<dbReference type="EMBL" id="CM026421">
    <property type="protein sequence ID" value="KAG0590942.1"/>
    <property type="molecule type" value="Genomic_DNA"/>
</dbReference>
<accession>A0A8T0J6V1</accession>
<reference evidence="1" key="1">
    <citation type="submission" date="2020-06" db="EMBL/GenBank/DDBJ databases">
        <title>WGS assembly of Ceratodon purpureus strain R40.</title>
        <authorList>
            <person name="Carey S.B."/>
            <person name="Jenkins J."/>
            <person name="Shu S."/>
            <person name="Lovell J.T."/>
            <person name="Sreedasyam A."/>
            <person name="Maumus F."/>
            <person name="Tiley G.P."/>
            <person name="Fernandez-Pozo N."/>
            <person name="Barry K."/>
            <person name="Chen C."/>
            <person name="Wang M."/>
            <person name="Lipzen A."/>
            <person name="Daum C."/>
            <person name="Saski C.A."/>
            <person name="Payton A.C."/>
            <person name="Mcbreen J.C."/>
            <person name="Conrad R.E."/>
            <person name="Kollar L.M."/>
            <person name="Olsson S."/>
            <person name="Huttunen S."/>
            <person name="Landis J.B."/>
            <person name="Wickett N.J."/>
            <person name="Johnson M.G."/>
            <person name="Rensing S.A."/>
            <person name="Grimwood J."/>
            <person name="Schmutz J."/>
            <person name="Mcdaniel S.F."/>
        </authorList>
    </citation>
    <scope>NUCLEOTIDE SEQUENCE</scope>
    <source>
        <strain evidence="1">R40</strain>
    </source>
</reference>
<dbReference type="AlphaFoldDB" id="A0A8T0J6V1"/>
<dbReference type="Proteomes" id="UP000822688">
    <property type="component" value="Chromosome 1"/>
</dbReference>
<evidence type="ECO:0000313" key="2">
    <source>
        <dbReference type="Proteomes" id="UP000822688"/>
    </source>
</evidence>
<keyword evidence="2" id="KW-1185">Reference proteome</keyword>
<organism evidence="1 2">
    <name type="scientific">Ceratodon purpureus</name>
    <name type="common">Fire moss</name>
    <name type="synonym">Dicranum purpureum</name>
    <dbReference type="NCBI Taxonomy" id="3225"/>
    <lineage>
        <taxon>Eukaryota</taxon>
        <taxon>Viridiplantae</taxon>
        <taxon>Streptophyta</taxon>
        <taxon>Embryophyta</taxon>
        <taxon>Bryophyta</taxon>
        <taxon>Bryophytina</taxon>
        <taxon>Bryopsida</taxon>
        <taxon>Dicranidae</taxon>
        <taxon>Pseudoditrichales</taxon>
        <taxon>Ditrichaceae</taxon>
        <taxon>Ceratodon</taxon>
    </lineage>
</organism>
<proteinExistence type="predicted"/>
<protein>
    <submittedName>
        <fullName evidence="1">Uncharacterized protein</fullName>
    </submittedName>
</protein>
<sequence length="135" mass="15810">MVCLCLLNCPSNQKFHKSTEIHHLSYHRLRSDTRIESLTFSHTTPAQLQTSEIQNYFPLILHSYITNPTRAKHAVLQLQPLSISPLLKFPPHQRFPKGKRIKGNFTVHRIYFQLVLKNVMIDTQIRNSISKFSRM</sequence>
<name>A0A8T0J6V1_CERPU</name>
<comment type="caution">
    <text evidence="1">The sequence shown here is derived from an EMBL/GenBank/DDBJ whole genome shotgun (WGS) entry which is preliminary data.</text>
</comment>
<gene>
    <name evidence="1" type="ORF">KC19_1G137800</name>
</gene>